<dbReference type="PANTHER" id="PTHR43630">
    <property type="entry name" value="POLY-BETA-1,6-N-ACETYL-D-GLUCOSAMINE SYNTHASE"/>
    <property type="match status" value="1"/>
</dbReference>
<dbReference type="Pfam" id="PF00535">
    <property type="entry name" value="Glycos_transf_2"/>
    <property type="match status" value="1"/>
</dbReference>
<accession>A0A0G0LYS8</accession>
<name>A0A0G0LYS8_9BACT</name>
<gene>
    <name evidence="2" type="ORF">UT23_C0037G0004</name>
</gene>
<dbReference type="Gene3D" id="3.90.550.10">
    <property type="entry name" value="Spore Coat Polysaccharide Biosynthesis Protein SpsA, Chain A"/>
    <property type="match status" value="1"/>
</dbReference>
<evidence type="ECO:0000313" key="2">
    <source>
        <dbReference type="EMBL" id="KKQ96227.1"/>
    </source>
</evidence>
<organism evidence="2 3">
    <name type="scientific">Candidatus Woesebacteria bacterium GW2011_GWA1_39_12</name>
    <dbReference type="NCBI Taxonomy" id="1618549"/>
    <lineage>
        <taxon>Bacteria</taxon>
        <taxon>Candidatus Woeseibacteriota</taxon>
    </lineage>
</organism>
<dbReference type="Proteomes" id="UP000034325">
    <property type="component" value="Unassembled WGS sequence"/>
</dbReference>
<dbReference type="InterPro" id="IPR029044">
    <property type="entry name" value="Nucleotide-diphossugar_trans"/>
</dbReference>
<keyword evidence="2" id="KW-0808">Transferase</keyword>
<dbReference type="InterPro" id="IPR001173">
    <property type="entry name" value="Glyco_trans_2-like"/>
</dbReference>
<dbReference type="GO" id="GO:0016740">
    <property type="term" value="F:transferase activity"/>
    <property type="evidence" value="ECO:0007669"/>
    <property type="project" value="UniProtKB-KW"/>
</dbReference>
<evidence type="ECO:0000313" key="3">
    <source>
        <dbReference type="Proteomes" id="UP000034325"/>
    </source>
</evidence>
<reference evidence="2 3" key="1">
    <citation type="journal article" date="2015" name="Nature">
        <title>rRNA introns, odd ribosomes, and small enigmatic genomes across a large radiation of phyla.</title>
        <authorList>
            <person name="Brown C.T."/>
            <person name="Hug L.A."/>
            <person name="Thomas B.C."/>
            <person name="Sharon I."/>
            <person name="Castelle C.J."/>
            <person name="Singh A."/>
            <person name="Wilkins M.J."/>
            <person name="Williams K.H."/>
            <person name="Banfield J.F."/>
        </authorList>
    </citation>
    <scope>NUCLEOTIDE SEQUENCE [LARGE SCALE GENOMIC DNA]</scope>
</reference>
<feature type="domain" description="Glycosyltransferase 2-like" evidence="1">
    <location>
        <begin position="7"/>
        <end position="137"/>
    </location>
</feature>
<sequence>MSKISAVINVVEEELDTLPRAIESVKNLVDEVVVVDMSASGVSGDKKTKVFKHKLVNYVEPARNFGIEKAHGEWVLVLDPDEEIPGSLSREIQKVTKESGIDFFRLPRKNIIFGKWIKHSRWWPDYNVRLFKKGNVSWSEEIHGAPVTIGVSRNIPPEEKFSIKHNNYTSVEQYISRMNRYTTVQAGNIVKGGYKFNWTDLAAKPAGEFLSRYFAGEGYKDGVHGLALAGLQAVSEFVLYLKTWNMKEENLEVKGVIGEMRKIEREFYYWQADVSGGLFGKIRKKFRF</sequence>
<comment type="caution">
    <text evidence="2">The sequence shown here is derived from an EMBL/GenBank/DDBJ whole genome shotgun (WGS) entry which is preliminary data.</text>
</comment>
<dbReference type="PANTHER" id="PTHR43630:SF2">
    <property type="entry name" value="GLYCOSYLTRANSFERASE"/>
    <property type="match status" value="1"/>
</dbReference>
<evidence type="ECO:0000259" key="1">
    <source>
        <dbReference type="Pfam" id="PF00535"/>
    </source>
</evidence>
<proteinExistence type="predicted"/>
<dbReference type="EMBL" id="LBWA01000037">
    <property type="protein sequence ID" value="KKQ96227.1"/>
    <property type="molecule type" value="Genomic_DNA"/>
</dbReference>
<protein>
    <submittedName>
        <fullName evidence="2">Glycosyl transferase family 2</fullName>
    </submittedName>
</protein>
<dbReference type="SUPFAM" id="SSF53448">
    <property type="entry name" value="Nucleotide-diphospho-sugar transferases"/>
    <property type="match status" value="1"/>
</dbReference>
<dbReference type="AlphaFoldDB" id="A0A0G0LYS8"/>
<dbReference type="CDD" id="cd02511">
    <property type="entry name" value="Beta4Glucosyltransferase"/>
    <property type="match status" value="1"/>
</dbReference>